<feature type="region of interest" description="Disordered" evidence="1">
    <location>
        <begin position="584"/>
        <end position="608"/>
    </location>
</feature>
<feature type="compositionally biased region" description="Pro residues" evidence="1">
    <location>
        <begin position="468"/>
        <end position="508"/>
    </location>
</feature>
<evidence type="ECO:0000256" key="1">
    <source>
        <dbReference type="SAM" id="MobiDB-lite"/>
    </source>
</evidence>
<feature type="compositionally biased region" description="Polar residues" evidence="1">
    <location>
        <begin position="395"/>
        <end position="409"/>
    </location>
</feature>
<gene>
    <name evidence="3" type="ORF">PC9H_003350</name>
</gene>
<comment type="caution">
    <text evidence="3">The sequence shown here is derived from an EMBL/GenBank/DDBJ whole genome shotgun (WGS) entry which is preliminary data.</text>
</comment>
<feature type="domain" description="PB1" evidence="2">
    <location>
        <begin position="2"/>
        <end position="84"/>
    </location>
</feature>
<feature type="region of interest" description="Disordered" evidence="1">
    <location>
        <begin position="394"/>
        <end position="416"/>
    </location>
</feature>
<feature type="compositionally biased region" description="Basic and acidic residues" evidence="1">
    <location>
        <begin position="539"/>
        <end position="557"/>
    </location>
</feature>
<protein>
    <recommendedName>
        <fullName evidence="2">PB1 domain-containing protein</fullName>
    </recommendedName>
</protein>
<name>A0A8H7A1R9_PLEOS</name>
<dbReference type="Pfam" id="PF00564">
    <property type="entry name" value="PB1"/>
    <property type="match status" value="1"/>
</dbReference>
<dbReference type="Gene3D" id="3.10.20.90">
    <property type="entry name" value="Phosphatidylinositol 3-kinase Catalytic Subunit, Chain A, domain 1"/>
    <property type="match status" value="1"/>
</dbReference>
<dbReference type="OrthoDB" id="661148at2759"/>
<feature type="compositionally biased region" description="Pro residues" evidence="1">
    <location>
        <begin position="286"/>
        <end position="299"/>
    </location>
</feature>
<feature type="region of interest" description="Disordered" evidence="1">
    <location>
        <begin position="635"/>
        <end position="656"/>
    </location>
</feature>
<feature type="compositionally biased region" description="Pro residues" evidence="1">
    <location>
        <begin position="597"/>
        <end position="607"/>
    </location>
</feature>
<dbReference type="SMART" id="SM00666">
    <property type="entry name" value="PB1"/>
    <property type="match status" value="1"/>
</dbReference>
<evidence type="ECO:0000313" key="4">
    <source>
        <dbReference type="Proteomes" id="UP000623687"/>
    </source>
</evidence>
<feature type="compositionally biased region" description="Low complexity" evidence="1">
    <location>
        <begin position="724"/>
        <end position="736"/>
    </location>
</feature>
<sequence length="736" mass="79352">MITTFKLTKRDGLTRRITFPSWPDWQTLAQKIESLYNIPFDNIGVSYVDNDGDEVTLSSQEELEDYRFTTYEPGKLAKFTVQDISAQLMEEKSLPETPRASAARNTFGADGLVYTVGIEDDWQPLGPNIFIPKGPLMSGSTTPHAYVETVDDSEPAVPAPPSQHKASSASSSVSSSQFGTVKSSADKGKSRADSQPPVPPRSEALGSDSDGMSSTVSLLAEDSPTKQPVHVYNRGGSASNKSGFHVPSSSSRASTSRGDVTPVQAESTPKVLAQSLNLEHRRTPDATPPTDPAPDPPLPSIESPSLSNDVALLLNNLTSAFSSHPELAESLRQIVQNASNGAYWVAHREAITNAAQELVRSAEATGRAAEEEAGRRVAEAVGGIVKSLADATSGIAPTNSADASNTTPSARPAHPLESGYAPWQRYRGAPSWQGSLQPFGFAYSRPRWPDMGMFGPPPPHHGHGHGRPFPPPPPPSGPFGDPHPPMSPGGGPPYPPPGWPLGGPPGPTPWDVAHDFGIHDREDSRAHVEAAKSLYKAEKERYRQEREVRRKEKERLASLKHGNTESIPPLSFYYEYANRLHRLPGASTNKVEEEPKPAPPPPKPQTPPIVQTVSNAHGGFPEFEMYNVPKRHNTHLGHSHRRGASSVSRPGPSAENTRERALAHMTKRLADMGFTESAYPSLPAKIRANMPEIGPVTKEKEDDIVTTLLEDMLAMSPKPPKGPGSPSGSTPGGWRF</sequence>
<dbReference type="RefSeq" id="XP_036634416.1">
    <property type="nucleotide sequence ID" value="XM_036772943.1"/>
</dbReference>
<evidence type="ECO:0000313" key="3">
    <source>
        <dbReference type="EMBL" id="KAF7436517.1"/>
    </source>
</evidence>
<feature type="region of interest" description="Disordered" evidence="1">
    <location>
        <begin position="714"/>
        <end position="736"/>
    </location>
</feature>
<accession>A0A8H7A1R9</accession>
<dbReference type="Proteomes" id="UP000623687">
    <property type="component" value="Unassembled WGS sequence"/>
</dbReference>
<dbReference type="AlphaFoldDB" id="A0A8H7A1R9"/>
<dbReference type="VEuPathDB" id="FungiDB:PC9H_003350"/>
<feature type="compositionally biased region" description="Low complexity" evidence="1">
    <location>
        <begin position="248"/>
        <end position="257"/>
    </location>
</feature>
<feature type="region of interest" description="Disordered" evidence="1">
    <location>
        <begin position="150"/>
        <end position="303"/>
    </location>
</feature>
<keyword evidence="4" id="KW-1185">Reference proteome</keyword>
<feature type="region of interest" description="Disordered" evidence="1">
    <location>
        <begin position="452"/>
        <end position="515"/>
    </location>
</feature>
<proteinExistence type="predicted"/>
<reference evidence="3" key="1">
    <citation type="submission" date="2019-07" db="EMBL/GenBank/DDBJ databases">
        <authorList>
            <person name="Palmer J.M."/>
        </authorList>
    </citation>
    <scope>NUCLEOTIDE SEQUENCE</scope>
    <source>
        <strain evidence="3">PC9</strain>
    </source>
</reference>
<evidence type="ECO:0000259" key="2">
    <source>
        <dbReference type="SMART" id="SM00666"/>
    </source>
</evidence>
<dbReference type="EMBL" id="JACETU010000002">
    <property type="protein sequence ID" value="KAF7436517.1"/>
    <property type="molecule type" value="Genomic_DNA"/>
</dbReference>
<dbReference type="SUPFAM" id="SSF54277">
    <property type="entry name" value="CAD &amp; PB1 domains"/>
    <property type="match status" value="1"/>
</dbReference>
<feature type="compositionally biased region" description="Low complexity" evidence="1">
    <location>
        <begin position="162"/>
        <end position="183"/>
    </location>
</feature>
<dbReference type="InterPro" id="IPR000270">
    <property type="entry name" value="PB1_dom"/>
</dbReference>
<organism evidence="3 4">
    <name type="scientific">Pleurotus ostreatus</name>
    <name type="common">Oyster mushroom</name>
    <name type="synonym">White-rot fungus</name>
    <dbReference type="NCBI Taxonomy" id="5322"/>
    <lineage>
        <taxon>Eukaryota</taxon>
        <taxon>Fungi</taxon>
        <taxon>Dikarya</taxon>
        <taxon>Basidiomycota</taxon>
        <taxon>Agaricomycotina</taxon>
        <taxon>Agaricomycetes</taxon>
        <taxon>Agaricomycetidae</taxon>
        <taxon>Agaricales</taxon>
        <taxon>Pleurotineae</taxon>
        <taxon>Pleurotaceae</taxon>
        <taxon>Pleurotus</taxon>
    </lineage>
</organism>
<dbReference type="GeneID" id="59373168"/>
<feature type="region of interest" description="Disordered" evidence="1">
    <location>
        <begin position="539"/>
        <end position="564"/>
    </location>
</feature>